<evidence type="ECO:0000256" key="1">
    <source>
        <dbReference type="SAM" id="MobiDB-lite"/>
    </source>
</evidence>
<feature type="region of interest" description="Disordered" evidence="1">
    <location>
        <begin position="83"/>
        <end position="132"/>
    </location>
</feature>
<reference evidence="2" key="2">
    <citation type="submission" date="2023-01" db="EMBL/GenBank/DDBJ databases">
        <authorList>
            <person name="Petersen C."/>
        </authorList>
    </citation>
    <scope>NUCLEOTIDE SEQUENCE</scope>
    <source>
        <strain evidence="2">IBT 17514</strain>
    </source>
</reference>
<comment type="caution">
    <text evidence="2">The sequence shown here is derived from an EMBL/GenBank/DDBJ whole genome shotgun (WGS) entry which is preliminary data.</text>
</comment>
<evidence type="ECO:0000313" key="2">
    <source>
        <dbReference type="EMBL" id="KAJ5703659.1"/>
    </source>
</evidence>
<feature type="compositionally biased region" description="Polar residues" evidence="1">
    <location>
        <begin position="1"/>
        <end position="13"/>
    </location>
</feature>
<feature type="region of interest" description="Disordered" evidence="1">
    <location>
        <begin position="1"/>
        <end position="66"/>
    </location>
</feature>
<proteinExistence type="predicted"/>
<accession>A0AAD6HB34</accession>
<reference evidence="2" key="1">
    <citation type="journal article" date="2023" name="IMA Fungus">
        <title>Comparative genomic study of the Penicillium genus elucidates a diverse pangenome and 15 lateral gene transfer events.</title>
        <authorList>
            <person name="Petersen C."/>
            <person name="Sorensen T."/>
            <person name="Nielsen M.R."/>
            <person name="Sondergaard T.E."/>
            <person name="Sorensen J.L."/>
            <person name="Fitzpatrick D.A."/>
            <person name="Frisvad J.C."/>
            <person name="Nielsen K.L."/>
        </authorList>
    </citation>
    <scope>NUCLEOTIDE SEQUENCE</scope>
    <source>
        <strain evidence="2">IBT 17514</strain>
    </source>
</reference>
<name>A0AAD6HB34_9EURO</name>
<organism evidence="2 3">
    <name type="scientific">Penicillium malachiteum</name>
    <dbReference type="NCBI Taxonomy" id="1324776"/>
    <lineage>
        <taxon>Eukaryota</taxon>
        <taxon>Fungi</taxon>
        <taxon>Dikarya</taxon>
        <taxon>Ascomycota</taxon>
        <taxon>Pezizomycotina</taxon>
        <taxon>Eurotiomycetes</taxon>
        <taxon>Eurotiomycetidae</taxon>
        <taxon>Eurotiales</taxon>
        <taxon>Aspergillaceae</taxon>
        <taxon>Penicillium</taxon>
    </lineage>
</organism>
<sequence>MPRSPTTTASSIDETAAHAAGQENSNSASSVQSIQKRGSRMRFSFQKPPTRAPTAESWDTPEPQSATMFNLVGGWFRSLRSKRSGRDLKNGDSESQGDARGSSPPRLPDLGLVGSKLDLLSDETHGFSSQQR</sequence>
<gene>
    <name evidence="2" type="ORF">N7493_011584</name>
</gene>
<evidence type="ECO:0000313" key="3">
    <source>
        <dbReference type="Proteomes" id="UP001215712"/>
    </source>
</evidence>
<protein>
    <submittedName>
        <fullName evidence="2">Uncharacterized protein</fullName>
    </submittedName>
</protein>
<dbReference type="Proteomes" id="UP001215712">
    <property type="component" value="Unassembled WGS sequence"/>
</dbReference>
<dbReference type="EMBL" id="JAQJAN010000021">
    <property type="protein sequence ID" value="KAJ5703659.1"/>
    <property type="molecule type" value="Genomic_DNA"/>
</dbReference>
<dbReference type="AlphaFoldDB" id="A0AAD6HB34"/>
<feature type="compositionally biased region" description="Polar residues" evidence="1">
    <location>
        <begin position="22"/>
        <end position="36"/>
    </location>
</feature>
<keyword evidence="3" id="KW-1185">Reference proteome</keyword>